<dbReference type="GO" id="GO:0036464">
    <property type="term" value="C:cytoplasmic ribonucleoprotein granule"/>
    <property type="evidence" value="ECO:0007669"/>
    <property type="project" value="UniProtKB-ARBA"/>
</dbReference>
<reference evidence="4 5" key="1">
    <citation type="submission" date="2024-04" db="EMBL/GenBank/DDBJ databases">
        <authorList>
            <consortium name="Molecular Ecology Group"/>
        </authorList>
    </citation>
    <scope>NUCLEOTIDE SEQUENCE [LARGE SCALE GENOMIC DNA]</scope>
</reference>
<dbReference type="PANTHER" id="PTHR12269:SF1">
    <property type="entry name" value="EUKARYOTIC TRANSLATION INITIATION FACTOR 4E TRANSPORTER"/>
    <property type="match status" value="1"/>
</dbReference>
<accession>A0AAV2N0B3</accession>
<comment type="subcellular location">
    <subcellularLocation>
        <location evidence="1">Cytoplasm</location>
    </subcellularLocation>
</comment>
<dbReference type="Proteomes" id="UP001497644">
    <property type="component" value="Chromosome 1"/>
</dbReference>
<dbReference type="GO" id="GO:0003729">
    <property type="term" value="F:mRNA binding"/>
    <property type="evidence" value="ECO:0007669"/>
    <property type="project" value="TreeGrafter"/>
</dbReference>
<evidence type="ECO:0008006" key="6">
    <source>
        <dbReference type="Google" id="ProtNLM"/>
    </source>
</evidence>
<feature type="compositionally biased region" description="Polar residues" evidence="3">
    <location>
        <begin position="970"/>
        <end position="994"/>
    </location>
</feature>
<feature type="region of interest" description="Disordered" evidence="3">
    <location>
        <begin position="298"/>
        <end position="490"/>
    </location>
</feature>
<feature type="compositionally biased region" description="Low complexity" evidence="3">
    <location>
        <begin position="506"/>
        <end position="517"/>
    </location>
</feature>
<evidence type="ECO:0000313" key="5">
    <source>
        <dbReference type="Proteomes" id="UP001497644"/>
    </source>
</evidence>
<feature type="region of interest" description="Disordered" evidence="3">
    <location>
        <begin position="240"/>
        <end position="286"/>
    </location>
</feature>
<evidence type="ECO:0000256" key="3">
    <source>
        <dbReference type="SAM" id="MobiDB-lite"/>
    </source>
</evidence>
<feature type="region of interest" description="Disordered" evidence="3">
    <location>
        <begin position="121"/>
        <end position="212"/>
    </location>
</feature>
<feature type="compositionally biased region" description="Polar residues" evidence="3">
    <location>
        <begin position="1007"/>
        <end position="1016"/>
    </location>
</feature>
<keyword evidence="5" id="KW-1185">Reference proteome</keyword>
<feature type="compositionally biased region" description="Low complexity" evidence="3">
    <location>
        <begin position="458"/>
        <end position="480"/>
    </location>
</feature>
<feature type="compositionally biased region" description="Basic and acidic residues" evidence="3">
    <location>
        <begin position="523"/>
        <end position="535"/>
    </location>
</feature>
<evidence type="ECO:0000256" key="2">
    <source>
        <dbReference type="ARBA" id="ARBA00022490"/>
    </source>
</evidence>
<feature type="region of interest" description="Disordered" evidence="3">
    <location>
        <begin position="505"/>
        <end position="535"/>
    </location>
</feature>
<protein>
    <recommendedName>
        <fullName evidence="6">Eukaryotic translation initiation factor 4E transporter</fullName>
    </recommendedName>
</protein>
<dbReference type="GO" id="GO:0017148">
    <property type="term" value="P:negative regulation of translation"/>
    <property type="evidence" value="ECO:0007669"/>
    <property type="project" value="TreeGrafter"/>
</dbReference>
<dbReference type="GO" id="GO:0005634">
    <property type="term" value="C:nucleus"/>
    <property type="evidence" value="ECO:0007669"/>
    <property type="project" value="TreeGrafter"/>
</dbReference>
<evidence type="ECO:0000313" key="4">
    <source>
        <dbReference type="EMBL" id="CAL1673078.1"/>
    </source>
</evidence>
<sequence>MRLIAVNRFVGSNWYRRPRKRPLVGPTGSPFLDILVMQTRACRWFRKNKSVNPLKQVTFRDEAIISMSVAGEVTDTSIMEVGRSRPQFQYSREELMLIKNLRLSKRRPAFLDNAYNNSRGVWDPERWHSDRKRSDTPPKEERTGRSDQITENHSKRRSNGDPRDRIRKEQDGIVLSPQRRSFNSGCFVNVNQPPNRRPESPIGKTEVSHREPVRRIGSGRILTRDIWDFRSENEKIESERADYGFRSGTAASGPLRDRDNRDNRDGKERDRERDIRERERDRDSLRERDERFERRSFGRDYGDRGERDRDRGDRGSERNNHQTDRDKDRGREKRFNNDRRRTYSDNRDSMDEPEWFSSGPTSQHDTIELRGFEDIPEEKAVSSSGNSKNKKQTPAQKKRNKKNAAEKDDKPNENSAGPKGRSTPTVMDQPLNAIPAPHSPISEQTEQSSIKSKENDISESTVTEPTTSESAENSSANQNQEDSHPDFNLDEFLKSDTFSGVSGLLTNGVGSNSGTGSRFSQWFKRESPIQQADSRRTSIQDELLNNLLNDITEPNIQIPSVTESNTYFAPISPANTTNNTNSATNGVKLLEMLHRGNKPSQNGQGDASNTAIPMKNCSIKDLEIGGKVVHSLEELEARMRGGAPPPATSTDTPHVNKTEEDLSAFKKLLAQMNGGQAVPAANGPITQKQPVTLMQLLNSQLKTQQQPSIPHQQPPTEPIHTTTFNHVGPLGPAQHPHQAQMQHENLMKVLQIQQQQQQQQQQKQRHSDMLSMMMGNQRMLGVSPVPAEMQMMINNIPSSQELLQRPEAQAIIQGLQQGEITRQHLIQQLQNPAMQHRHREVLVNILKMYGGTTPRTISPHPHPAPPTHQDHMLQQMLYQQQQQRIPSPMNNAYCPPPIISSNLPASPSTLTVQHPVIPHRVPSPREIVMHTQSIMQNALIKKKLEEQRENFRKRQDQQQQQQQVQQQQQLRASSPVINSPAKQTASPLAFTPTSVLRKMTADKEPDGSSNDPSKLSTQTQASQMQQMQSAVQLLTQGALSRHTALRPQSVPSTWSNTSLKQHPGRPIVKGGNSGNTSSSNQFQYNTANVEFQQHQHRTVANVYGNPARSKHTMATSLPHHNVPQYNPVVQNSIMNPRSNPINTQMKAQQVPAHLANMQQSPHGTASMQQQQQQQQPPPPPQRTVNTPMQLVMNQNYSSNRTDGRAMRSQQLNMTVGRQPSPGLGFVGSNGGDLSPTSNQLARWFSPELLAQARAGKLPELGQTNVLSLEELERLQHASTIVHN</sequence>
<feature type="compositionally biased region" description="Low complexity" evidence="3">
    <location>
        <begin position="1017"/>
        <end position="1030"/>
    </location>
</feature>
<feature type="compositionally biased region" description="Polar residues" evidence="3">
    <location>
        <begin position="1157"/>
        <end position="1167"/>
    </location>
</feature>
<feature type="compositionally biased region" description="Low complexity" evidence="3">
    <location>
        <begin position="957"/>
        <end position="969"/>
    </location>
</feature>
<feature type="compositionally biased region" description="Basic and acidic residues" evidence="3">
    <location>
        <begin position="481"/>
        <end position="490"/>
    </location>
</feature>
<feature type="compositionally biased region" description="Basic residues" evidence="3">
    <location>
        <begin position="388"/>
        <end position="402"/>
    </location>
</feature>
<feature type="compositionally biased region" description="Basic and acidic residues" evidence="3">
    <location>
        <begin position="298"/>
        <end position="350"/>
    </location>
</feature>
<feature type="region of interest" description="Disordered" evidence="3">
    <location>
        <begin position="1157"/>
        <end position="1185"/>
    </location>
</feature>
<feature type="compositionally biased region" description="Polar residues" evidence="3">
    <location>
        <begin position="1049"/>
        <end position="1060"/>
    </location>
</feature>
<organism evidence="4 5">
    <name type="scientific">Lasius platythorax</name>
    <dbReference type="NCBI Taxonomy" id="488582"/>
    <lineage>
        <taxon>Eukaryota</taxon>
        <taxon>Metazoa</taxon>
        <taxon>Ecdysozoa</taxon>
        <taxon>Arthropoda</taxon>
        <taxon>Hexapoda</taxon>
        <taxon>Insecta</taxon>
        <taxon>Pterygota</taxon>
        <taxon>Neoptera</taxon>
        <taxon>Endopterygota</taxon>
        <taxon>Hymenoptera</taxon>
        <taxon>Apocrita</taxon>
        <taxon>Aculeata</taxon>
        <taxon>Formicoidea</taxon>
        <taxon>Formicidae</taxon>
        <taxon>Formicinae</taxon>
        <taxon>Lasius</taxon>
        <taxon>Lasius</taxon>
    </lineage>
</organism>
<evidence type="ECO:0000256" key="1">
    <source>
        <dbReference type="ARBA" id="ARBA00004496"/>
    </source>
</evidence>
<feature type="compositionally biased region" description="Basic and acidic residues" evidence="3">
    <location>
        <begin position="365"/>
        <end position="380"/>
    </location>
</feature>
<feature type="compositionally biased region" description="Basic and acidic residues" evidence="3">
    <location>
        <begin position="122"/>
        <end position="171"/>
    </location>
</feature>
<dbReference type="Pfam" id="PF10477">
    <property type="entry name" value="EIF4E-T"/>
    <property type="match status" value="2"/>
</dbReference>
<dbReference type="PANTHER" id="PTHR12269">
    <property type="entry name" value="EUKARYOTIC TRANSLATION INITIATION FACTOR 4E TRANSPORTER"/>
    <property type="match status" value="1"/>
</dbReference>
<dbReference type="InterPro" id="IPR018862">
    <property type="entry name" value="eIF4E-T"/>
</dbReference>
<dbReference type="EMBL" id="OZ034824">
    <property type="protein sequence ID" value="CAL1673078.1"/>
    <property type="molecule type" value="Genomic_DNA"/>
</dbReference>
<feature type="compositionally biased region" description="Polar residues" evidence="3">
    <location>
        <begin position="441"/>
        <end position="450"/>
    </location>
</feature>
<name>A0AAV2N0B3_9HYME</name>
<feature type="compositionally biased region" description="Polar residues" evidence="3">
    <location>
        <begin position="178"/>
        <end position="194"/>
    </location>
</feature>
<keyword evidence="2" id="KW-0963">Cytoplasm</keyword>
<gene>
    <name evidence="4" type="ORF">LPLAT_LOCUS58</name>
</gene>
<feature type="compositionally biased region" description="Basic and acidic residues" evidence="3">
    <location>
        <begin position="255"/>
        <end position="286"/>
    </location>
</feature>
<feature type="compositionally biased region" description="Basic and acidic residues" evidence="3">
    <location>
        <begin position="403"/>
        <end position="412"/>
    </location>
</feature>
<proteinExistence type="predicted"/>
<feature type="region of interest" description="Disordered" evidence="3">
    <location>
        <begin position="948"/>
        <end position="1081"/>
    </location>
</feature>